<reference evidence="3 4" key="1">
    <citation type="submission" date="2024-04" db="EMBL/GenBank/DDBJ databases">
        <title>Tritrichomonas musculus Genome.</title>
        <authorList>
            <person name="Alves-Ferreira E."/>
            <person name="Grigg M."/>
            <person name="Lorenzi H."/>
            <person name="Galac M."/>
        </authorList>
    </citation>
    <scope>NUCLEOTIDE SEQUENCE [LARGE SCALE GENOMIC DNA]</scope>
    <source>
        <strain evidence="3 4">EAF2021</strain>
    </source>
</reference>
<keyword evidence="4" id="KW-1185">Reference proteome</keyword>
<dbReference type="PANTHER" id="PTHR47026:SF2">
    <property type="entry name" value="FLAGELLAR ASSOCIATED PROTEIN"/>
    <property type="match status" value="1"/>
</dbReference>
<dbReference type="EMBL" id="JAPFFF010000009">
    <property type="protein sequence ID" value="KAK8882110.1"/>
    <property type="molecule type" value="Genomic_DNA"/>
</dbReference>
<evidence type="ECO:0000313" key="3">
    <source>
        <dbReference type="EMBL" id="KAK8882110.1"/>
    </source>
</evidence>
<sequence length="424" mass="49890">MTYFEGKGIFSITMPSDSITNEAHPPFPRRRSRKTSNSRRNLKESNTIQQDNEDSDLNIWVSRALNGEDISKCNPELVPDLVRELNNQWEYNIANGYYFESEFAYKGFKAAQQLQKDISNRQLQRYIKDDLKNRKKKTKSNLKDLDEMVKIQSQNMERQFQDEIDELIEKHDKEIDEFNKKWKTVKQRLYNKPSNQLTLLYQQEDKLNYARRYEESIAVSKEASKLEKVESREKAIKMEYDYRDALSLLIQKQREEMRVLLSNHEDIRKLHQSAKKCEEDLIETRIKKIDRETMKANDMATIERRQLKYSTGVESISNYSINSFSRSNNKTVIVGEFNEVPLPRLDAEQRIQRSIMKRTAALSPSQKHQYQYQYNYQPSNPLSMSMPRHASIVIPNQPASPKTQSQSNSPRGKDSSKKLSNNFV</sequence>
<protein>
    <submittedName>
        <fullName evidence="3">Uncharacterized protein</fullName>
    </submittedName>
</protein>
<proteinExistence type="predicted"/>
<keyword evidence="1" id="KW-0175">Coiled coil</keyword>
<evidence type="ECO:0000256" key="1">
    <source>
        <dbReference type="SAM" id="Coils"/>
    </source>
</evidence>
<feature type="region of interest" description="Disordered" evidence="2">
    <location>
        <begin position="15"/>
        <end position="50"/>
    </location>
</feature>
<dbReference type="PANTHER" id="PTHR47026">
    <property type="entry name" value="PIGMENTOSA GTPASE REGULATOR-LIKE PROTEIN, PUTATIVE-RELATED"/>
    <property type="match status" value="1"/>
</dbReference>
<evidence type="ECO:0000256" key="2">
    <source>
        <dbReference type="SAM" id="MobiDB-lite"/>
    </source>
</evidence>
<evidence type="ECO:0000313" key="4">
    <source>
        <dbReference type="Proteomes" id="UP001470230"/>
    </source>
</evidence>
<feature type="coiled-coil region" evidence="1">
    <location>
        <begin position="128"/>
        <end position="181"/>
    </location>
</feature>
<gene>
    <name evidence="3" type="ORF">M9Y10_044750</name>
</gene>
<feature type="compositionally biased region" description="Basic residues" evidence="2">
    <location>
        <begin position="27"/>
        <end position="37"/>
    </location>
</feature>
<accession>A0ABR2JW72</accession>
<feature type="compositionally biased region" description="Polar residues" evidence="2">
    <location>
        <begin position="397"/>
        <end position="410"/>
    </location>
</feature>
<dbReference type="Proteomes" id="UP001470230">
    <property type="component" value="Unassembled WGS sequence"/>
</dbReference>
<feature type="region of interest" description="Disordered" evidence="2">
    <location>
        <begin position="393"/>
        <end position="424"/>
    </location>
</feature>
<name>A0ABR2JW72_9EUKA</name>
<organism evidence="3 4">
    <name type="scientific">Tritrichomonas musculus</name>
    <dbReference type="NCBI Taxonomy" id="1915356"/>
    <lineage>
        <taxon>Eukaryota</taxon>
        <taxon>Metamonada</taxon>
        <taxon>Parabasalia</taxon>
        <taxon>Tritrichomonadida</taxon>
        <taxon>Tritrichomonadidae</taxon>
        <taxon>Tritrichomonas</taxon>
    </lineage>
</organism>
<comment type="caution">
    <text evidence="3">The sequence shown here is derived from an EMBL/GenBank/DDBJ whole genome shotgun (WGS) entry which is preliminary data.</text>
</comment>